<keyword evidence="1" id="KW-0812">Transmembrane</keyword>
<keyword evidence="1" id="KW-1133">Transmembrane helix</keyword>
<organism evidence="2">
    <name type="scientific">invertebrate metagenome</name>
    <dbReference type="NCBI Taxonomy" id="1711999"/>
    <lineage>
        <taxon>unclassified sequences</taxon>
        <taxon>metagenomes</taxon>
        <taxon>organismal metagenomes</taxon>
    </lineage>
</organism>
<keyword evidence="1" id="KW-0472">Membrane</keyword>
<dbReference type="AlphaFoldDB" id="A0A2H9TB50"/>
<gene>
    <name evidence="2" type="ORF">CI610_00606</name>
</gene>
<name>A0A2H9TB50_9ZZZZ</name>
<evidence type="ECO:0000313" key="2">
    <source>
        <dbReference type="EMBL" id="PJE80423.1"/>
    </source>
</evidence>
<reference evidence="2" key="1">
    <citation type="journal article" date="2017" name="Appl. Environ. Microbiol.">
        <title>Molecular characterization of an Endozoicomonas-like organism causing infection in king scallop Pecten maximus L.</title>
        <authorList>
            <person name="Cano I."/>
            <person name="van Aerle R."/>
            <person name="Ross S."/>
            <person name="Verner-Jeffreys D.W."/>
            <person name="Paley R.K."/>
            <person name="Rimmer G."/>
            <person name="Ryder D."/>
            <person name="Hooper P."/>
            <person name="Stone D."/>
            <person name="Feist S.W."/>
        </authorList>
    </citation>
    <scope>NUCLEOTIDE SEQUENCE</scope>
</reference>
<comment type="caution">
    <text evidence="2">The sequence shown here is derived from an EMBL/GenBank/DDBJ whole genome shotgun (WGS) entry which is preliminary data.</text>
</comment>
<dbReference type="EMBL" id="NSIT01000018">
    <property type="protein sequence ID" value="PJE80423.1"/>
    <property type="molecule type" value="Genomic_DNA"/>
</dbReference>
<sequence length="66" mass="7560">MFNITRLIEGMTATDWFITAIVILVWMTLTHIAGKFSEKRWGDRESGALVGFFVPGLILVTTLYFY</sequence>
<accession>A0A2H9TB50</accession>
<protein>
    <submittedName>
        <fullName evidence="2">Uncharacterized protein</fullName>
    </submittedName>
</protein>
<proteinExistence type="predicted"/>
<feature type="transmembrane region" description="Helical" evidence="1">
    <location>
        <begin position="46"/>
        <end position="65"/>
    </location>
</feature>
<evidence type="ECO:0000256" key="1">
    <source>
        <dbReference type="SAM" id="Phobius"/>
    </source>
</evidence>
<feature type="transmembrane region" description="Helical" evidence="1">
    <location>
        <begin position="16"/>
        <end position="34"/>
    </location>
</feature>